<dbReference type="STRING" id="1434072.SAMN05216210_2385"/>
<dbReference type="PROSITE" id="PS51257">
    <property type="entry name" value="PROKAR_LIPOPROTEIN"/>
    <property type="match status" value="1"/>
</dbReference>
<dbReference type="Pfam" id="PF03923">
    <property type="entry name" value="Lipoprotein_16"/>
    <property type="match status" value="1"/>
</dbReference>
<keyword evidence="3" id="KW-1185">Reference proteome</keyword>
<gene>
    <name evidence="2" type="ORF">SAMN05216210_2385</name>
</gene>
<feature type="chain" id="PRO_5009274972" evidence="1">
    <location>
        <begin position="24"/>
        <end position="194"/>
    </location>
</feature>
<dbReference type="RefSeq" id="WP_092387192.1">
    <property type="nucleotide sequence ID" value="NZ_LT629787.1"/>
</dbReference>
<dbReference type="OrthoDB" id="5740854at2"/>
<name>A0A1H2GKY1_9GAMM</name>
<reference evidence="3" key="1">
    <citation type="submission" date="2016-10" db="EMBL/GenBank/DDBJ databases">
        <authorList>
            <person name="Varghese N."/>
            <person name="Submissions S."/>
        </authorList>
    </citation>
    <scope>NUCLEOTIDE SEQUENCE [LARGE SCALE GENOMIC DNA]</scope>
    <source>
        <strain evidence="3">CECT 8338</strain>
    </source>
</reference>
<evidence type="ECO:0000256" key="1">
    <source>
        <dbReference type="SAM" id="SignalP"/>
    </source>
</evidence>
<accession>A0A1H2GKY1</accession>
<evidence type="ECO:0000313" key="2">
    <source>
        <dbReference type="EMBL" id="SDU20323.1"/>
    </source>
</evidence>
<dbReference type="AlphaFoldDB" id="A0A1H2GKY1"/>
<feature type="signal peptide" evidence="1">
    <location>
        <begin position="1"/>
        <end position="23"/>
    </location>
</feature>
<keyword evidence="1" id="KW-0732">Signal</keyword>
<evidence type="ECO:0000313" key="3">
    <source>
        <dbReference type="Proteomes" id="UP000243924"/>
    </source>
</evidence>
<protein>
    <submittedName>
        <fullName evidence="2">Uncharacterized lipoprotein</fullName>
    </submittedName>
</protein>
<dbReference type="EMBL" id="LT629787">
    <property type="protein sequence ID" value="SDU20323.1"/>
    <property type="molecule type" value="Genomic_DNA"/>
</dbReference>
<dbReference type="InterPro" id="IPR005619">
    <property type="entry name" value="Uncharacterised_YajG"/>
</dbReference>
<dbReference type="Proteomes" id="UP000243924">
    <property type="component" value="Chromosome I"/>
</dbReference>
<sequence length="194" mass="21064">MLKRMAWPLLAGTLMVLVGCAHSPQTLDVRPALQMQPSRVGAQQPVVVEVNDTRESKTLGTRGGIYPQTSTLSLSEQVLPRLRQEVETAVRSLGYTPVAEGTPDAARLTVSLSGLAYDVPSENAYVTAANLTATFSAQARKGAEQYRGRYSASSNHRFAYAPNEETNTRLVTEVMNDALTRLFQDPAIAEVLGR</sequence>
<organism evidence="2 3">
    <name type="scientific">Halopseudomonas salegens</name>
    <dbReference type="NCBI Taxonomy" id="1434072"/>
    <lineage>
        <taxon>Bacteria</taxon>
        <taxon>Pseudomonadati</taxon>
        <taxon>Pseudomonadota</taxon>
        <taxon>Gammaproteobacteria</taxon>
        <taxon>Pseudomonadales</taxon>
        <taxon>Pseudomonadaceae</taxon>
        <taxon>Halopseudomonas</taxon>
    </lineage>
</organism>
<proteinExistence type="predicted"/>
<keyword evidence="2" id="KW-0449">Lipoprotein</keyword>